<evidence type="ECO:0000256" key="1">
    <source>
        <dbReference type="SAM" id="Phobius"/>
    </source>
</evidence>
<proteinExistence type="predicted"/>
<dbReference type="InterPro" id="IPR036465">
    <property type="entry name" value="vWFA_dom_sf"/>
</dbReference>
<feature type="transmembrane region" description="Helical" evidence="1">
    <location>
        <begin position="6"/>
        <end position="25"/>
    </location>
</feature>
<keyword evidence="3" id="KW-1185">Reference proteome</keyword>
<reference evidence="2 3" key="1">
    <citation type="journal article" date="2018" name="J. Microbiol.">
        <title>Aestuariibaculum marinum sp. nov., a marine bacterium isolated from seawater in South Korea.</title>
        <authorList>
            <person name="Choi J."/>
            <person name="Lee D."/>
            <person name="Jang J.H."/>
            <person name="Cha S."/>
            <person name="Seo T."/>
        </authorList>
    </citation>
    <scope>NUCLEOTIDE SEQUENCE [LARGE SCALE GENOMIC DNA]</scope>
    <source>
        <strain evidence="2 3">IP7</strain>
    </source>
</reference>
<keyword evidence="1" id="KW-0812">Transmembrane</keyword>
<keyword evidence="1" id="KW-0472">Membrane</keyword>
<accession>A0A8J6Q0B8</accession>
<dbReference type="EMBL" id="JACVXD010000001">
    <property type="protein sequence ID" value="MBD0822759.1"/>
    <property type="molecule type" value="Genomic_DNA"/>
</dbReference>
<feature type="transmembrane region" description="Helical" evidence="1">
    <location>
        <begin position="37"/>
        <end position="54"/>
    </location>
</feature>
<dbReference type="Proteomes" id="UP000621516">
    <property type="component" value="Unassembled WGS sequence"/>
</dbReference>
<evidence type="ECO:0000313" key="2">
    <source>
        <dbReference type="EMBL" id="MBD0822759.1"/>
    </source>
</evidence>
<name>A0A8J6Q0B8_9FLAO</name>
<dbReference type="PANTHER" id="PTHR37947">
    <property type="entry name" value="BLL2462 PROTEIN"/>
    <property type="match status" value="1"/>
</dbReference>
<evidence type="ECO:0000313" key="3">
    <source>
        <dbReference type="Proteomes" id="UP000621516"/>
    </source>
</evidence>
<protein>
    <submittedName>
        <fullName evidence="2">VWA domain-containing protein</fullName>
    </submittedName>
</protein>
<gene>
    <name evidence="2" type="ORF">ICJ85_01880</name>
</gene>
<sequence>MSSETLVYIIISGIAALLIAGFQYYKNKKGMSKLNMLFLFLRFTTIFSILLLLINPKFEQVVLSVEKPNLVIAIDNSASVEYLGHDEEVKTLFNQIKNNSKLSDKFNLSVYNFGNRLNPSDSLSFNEKETNISNVFSQLSEIYKQSTAPTILITDGNQTYGNNYEFDYMNYKQPIYPVVLGDTITYTDLKIQQLNVNKYAYLKNKFPVETILVYNGNGSVKSDFSVTRGSAVVYSETVNFSKENNSKIIKFTLPANQVGVQAYNATLKSLDSEKNKINNSKNFAVEVIDQKTKVAIVSDIVHPDLGALKKSIESNEQRSVSLFNPNSILDEINDFQLIILYQPNTKFKELIEQLDAENKNRFVIVGPKTDIEFLNNITKSYEFEITYNTEDYQAVLDKNYTPFLVDDISFETFPPLHSYYSSLITLVPFETILQKNLNGIDVGEPLLGTFETQGRREALLLGENIWQWRAQSYVESKSFNGFDNFFNKLIQYLASNKLKSRLNVDYQSFYNGSGGVIITAEYFDKNYVFDERETLNITVINKESNESKTFPLILKGNNYEVNLSSLPPSEYTFTVEAEEANISKSGSFTILEYNVEQQFLNADVTKLQNLATNSSGKAYFIADTNDLVNDLLSDSRYSAIQKSHKNSLPLIDWKYLLIIIALSLSAEWFLRKYNGLI</sequence>
<dbReference type="AlphaFoldDB" id="A0A8J6Q0B8"/>
<dbReference type="SUPFAM" id="SSF53300">
    <property type="entry name" value="vWA-like"/>
    <property type="match status" value="1"/>
</dbReference>
<comment type="caution">
    <text evidence="2">The sequence shown here is derived from an EMBL/GenBank/DDBJ whole genome shotgun (WGS) entry which is preliminary data.</text>
</comment>
<dbReference type="PANTHER" id="PTHR37947:SF1">
    <property type="entry name" value="BLL2462 PROTEIN"/>
    <property type="match status" value="1"/>
</dbReference>
<keyword evidence="1" id="KW-1133">Transmembrane helix</keyword>
<organism evidence="2 3">
    <name type="scientific">Aestuariibaculum marinum</name>
    <dbReference type="NCBI Taxonomy" id="2683592"/>
    <lineage>
        <taxon>Bacteria</taxon>
        <taxon>Pseudomonadati</taxon>
        <taxon>Bacteroidota</taxon>
        <taxon>Flavobacteriia</taxon>
        <taxon>Flavobacteriales</taxon>
        <taxon>Flavobacteriaceae</taxon>
    </lineage>
</organism>
<dbReference type="RefSeq" id="WP_188222069.1">
    <property type="nucleotide sequence ID" value="NZ_JACVXD010000001.1"/>
</dbReference>